<proteinExistence type="predicted"/>
<keyword evidence="2" id="KW-1185">Reference proteome</keyword>
<name>A0ABR4NGH0_9FUNG</name>
<protein>
    <submittedName>
        <fullName evidence="1">Nuclear cap-binding protein subunit 1</fullName>
    </submittedName>
</protein>
<dbReference type="Gene3D" id="1.25.40.180">
    <property type="match status" value="1"/>
</dbReference>
<gene>
    <name evidence="1" type="primary">cbc1_2</name>
    <name evidence="1" type="ORF">HK105_202018</name>
</gene>
<sequence>MADDSTVAVLEASREAAMREKKETLILVFQKYVELASAHTTACDAQGVDPTATPWWRWVVGFFREVSRVFKEDIEEVKFTIDAIIFPPTVDERIAGLWADFKALSELHQDDVA</sequence>
<dbReference type="SUPFAM" id="SSF48371">
    <property type="entry name" value="ARM repeat"/>
    <property type="match status" value="1"/>
</dbReference>
<dbReference type="EMBL" id="JADGIZ020000006">
    <property type="protein sequence ID" value="KAL2918617.1"/>
    <property type="molecule type" value="Genomic_DNA"/>
</dbReference>
<comment type="caution">
    <text evidence="1">The sequence shown here is derived from an EMBL/GenBank/DDBJ whole genome shotgun (WGS) entry which is preliminary data.</text>
</comment>
<reference evidence="1 2" key="1">
    <citation type="submission" date="2023-09" db="EMBL/GenBank/DDBJ databases">
        <title>Pangenome analysis of Batrachochytrium dendrobatidis and related Chytrids.</title>
        <authorList>
            <person name="Yacoub M.N."/>
            <person name="Stajich J.E."/>
            <person name="James T.Y."/>
        </authorList>
    </citation>
    <scope>NUCLEOTIDE SEQUENCE [LARGE SCALE GENOMIC DNA]</scope>
    <source>
        <strain evidence="1 2">JEL0888</strain>
    </source>
</reference>
<organism evidence="1 2">
    <name type="scientific">Polyrhizophydium stewartii</name>
    <dbReference type="NCBI Taxonomy" id="2732419"/>
    <lineage>
        <taxon>Eukaryota</taxon>
        <taxon>Fungi</taxon>
        <taxon>Fungi incertae sedis</taxon>
        <taxon>Chytridiomycota</taxon>
        <taxon>Chytridiomycota incertae sedis</taxon>
        <taxon>Chytridiomycetes</taxon>
        <taxon>Rhizophydiales</taxon>
        <taxon>Rhizophydiales incertae sedis</taxon>
        <taxon>Polyrhizophydium</taxon>
    </lineage>
</organism>
<accession>A0ABR4NGH0</accession>
<dbReference type="InterPro" id="IPR016024">
    <property type="entry name" value="ARM-type_fold"/>
</dbReference>
<evidence type="ECO:0000313" key="2">
    <source>
        <dbReference type="Proteomes" id="UP001527925"/>
    </source>
</evidence>
<evidence type="ECO:0000313" key="1">
    <source>
        <dbReference type="EMBL" id="KAL2918617.1"/>
    </source>
</evidence>
<dbReference type="Proteomes" id="UP001527925">
    <property type="component" value="Unassembled WGS sequence"/>
</dbReference>